<reference evidence="1" key="1">
    <citation type="submission" date="2018-05" db="EMBL/GenBank/DDBJ databases">
        <authorList>
            <person name="Lanie J.A."/>
            <person name="Ng W.-L."/>
            <person name="Kazmierczak K.M."/>
            <person name="Andrzejewski T.M."/>
            <person name="Davidsen T.M."/>
            <person name="Wayne K.J."/>
            <person name="Tettelin H."/>
            <person name="Glass J.I."/>
            <person name="Rusch D."/>
            <person name="Podicherti R."/>
            <person name="Tsui H.-C.T."/>
            <person name="Winkler M.E."/>
        </authorList>
    </citation>
    <scope>NUCLEOTIDE SEQUENCE</scope>
</reference>
<proteinExistence type="predicted"/>
<name>A0A382MVQ4_9ZZZZ</name>
<dbReference type="AlphaFoldDB" id="A0A382MVQ4"/>
<sequence>MSKTSKTYWNPLNLENSSKWEIIENSKGMLEELTLAIDEKSGDYT</sequence>
<dbReference type="EMBL" id="UINC01095465">
    <property type="protein sequence ID" value="SVC51572.1"/>
    <property type="molecule type" value="Genomic_DNA"/>
</dbReference>
<organism evidence="1">
    <name type="scientific">marine metagenome</name>
    <dbReference type="NCBI Taxonomy" id="408172"/>
    <lineage>
        <taxon>unclassified sequences</taxon>
        <taxon>metagenomes</taxon>
        <taxon>ecological metagenomes</taxon>
    </lineage>
</organism>
<accession>A0A382MVQ4</accession>
<evidence type="ECO:0000313" key="1">
    <source>
        <dbReference type="EMBL" id="SVC51572.1"/>
    </source>
</evidence>
<protein>
    <submittedName>
        <fullName evidence="1">Uncharacterized protein</fullName>
    </submittedName>
</protein>
<gene>
    <name evidence="1" type="ORF">METZ01_LOCUS304426</name>
</gene>